<dbReference type="InterPro" id="IPR029069">
    <property type="entry name" value="HotDog_dom_sf"/>
</dbReference>
<evidence type="ECO:0000313" key="3">
    <source>
        <dbReference type="EMBL" id="AJD48084.1"/>
    </source>
</evidence>
<dbReference type="Proteomes" id="UP000006764">
    <property type="component" value="Chromosome"/>
</dbReference>
<dbReference type="Gene3D" id="2.40.160.210">
    <property type="entry name" value="Acyl-CoA thioesterase, double hotdog domain"/>
    <property type="match status" value="1"/>
</dbReference>
<dbReference type="RefSeq" id="WP_008735975.1">
    <property type="nucleotide sequence ID" value="NZ_CP004387.1"/>
</dbReference>
<dbReference type="PANTHER" id="PTHR38110:SF1">
    <property type="entry name" value="THIOESTERASE DOMAIN-CONTAINING PROTEIN"/>
    <property type="match status" value="1"/>
</dbReference>
<keyword evidence="4" id="KW-1185">Reference proteome</keyword>
<accession>A0A0B4XIK6</accession>
<feature type="domain" description="Acyl-CoA thioesterase-like N-terminal HotDog" evidence="1">
    <location>
        <begin position="17"/>
        <end position="100"/>
    </location>
</feature>
<dbReference type="InterPro" id="IPR042171">
    <property type="entry name" value="Acyl-CoA_hotdog"/>
</dbReference>
<dbReference type="OrthoDB" id="7059210at2"/>
<dbReference type="HOGENOM" id="CLU_084775_1_0_6"/>
<dbReference type="Pfam" id="PF20789">
    <property type="entry name" value="4HBT_3C"/>
    <property type="match status" value="1"/>
</dbReference>
<sequence length="257" mass="28013">MTFDEILAQVTDSAAQIPEGWGQGRACFGGLVAAVLYAPLGRLINDRPVRSITVSFVGPVAPGPVTLETEILRTGKSVTQAQSRLRQNGETLAVMLASFGKARSSEISVPSAAAPKAKRPEEGMPMPRVKGLVPDFTFHFDFRWVEGDAPFSRSDRGLIGGWVRFAEPTQHNGVASLLALVDAWPPAVLPMYSRPAPGSSLTWTIEFLQDGPFTGEWWQYRADTEYASEGYCHAAANLWNDRGEMVAISRQTVTVFI</sequence>
<dbReference type="PANTHER" id="PTHR38110">
    <property type="entry name" value="CHROMOSOME 23, WHOLE GENOME SHOTGUN SEQUENCE"/>
    <property type="match status" value="1"/>
</dbReference>
<evidence type="ECO:0000259" key="2">
    <source>
        <dbReference type="Pfam" id="PF20789"/>
    </source>
</evidence>
<evidence type="ECO:0000313" key="4">
    <source>
        <dbReference type="Proteomes" id="UP000006764"/>
    </source>
</evidence>
<dbReference type="KEGG" id="apac:S7S_08350"/>
<evidence type="ECO:0000259" key="1">
    <source>
        <dbReference type="Pfam" id="PF13622"/>
    </source>
</evidence>
<protein>
    <submittedName>
        <fullName evidence="3">TesB-like acyl-CoA thioesterase</fullName>
    </submittedName>
</protein>
<dbReference type="EMBL" id="CP004387">
    <property type="protein sequence ID" value="AJD48084.1"/>
    <property type="molecule type" value="Genomic_DNA"/>
</dbReference>
<dbReference type="InterPro" id="IPR049449">
    <property type="entry name" value="TesB_ACOT8-like_N"/>
</dbReference>
<dbReference type="Pfam" id="PF13622">
    <property type="entry name" value="4HBT_3"/>
    <property type="match status" value="1"/>
</dbReference>
<feature type="domain" description="Acyl-CoA thioesterase-like C-terminal" evidence="2">
    <location>
        <begin position="120"/>
        <end position="255"/>
    </location>
</feature>
<name>A0A0B4XIK6_9GAMM</name>
<reference evidence="3 4" key="1">
    <citation type="journal article" date="2012" name="J. Bacteriol.">
        <title>Genome sequence of an alkane-degrading bacterium, Alcanivorax pacificus type strain W11-5, isolated from deep sea sediment.</title>
        <authorList>
            <person name="Lai Q."/>
            <person name="Shao Z."/>
        </authorList>
    </citation>
    <scope>NUCLEOTIDE SEQUENCE [LARGE SCALE GENOMIC DNA]</scope>
    <source>
        <strain evidence="3 4">W11-5</strain>
    </source>
</reference>
<dbReference type="SUPFAM" id="SSF54637">
    <property type="entry name" value="Thioesterase/thiol ester dehydrase-isomerase"/>
    <property type="match status" value="2"/>
</dbReference>
<dbReference type="InterPro" id="IPR052389">
    <property type="entry name" value="Sec_Metab_Biosynth-Assoc"/>
</dbReference>
<dbReference type="InterPro" id="IPR049450">
    <property type="entry name" value="ACOT8-like_C"/>
</dbReference>
<organism evidence="3 4">
    <name type="scientific">Isoalcanivorax pacificus W11-5</name>
    <dbReference type="NCBI Taxonomy" id="391936"/>
    <lineage>
        <taxon>Bacteria</taxon>
        <taxon>Pseudomonadati</taxon>
        <taxon>Pseudomonadota</taxon>
        <taxon>Gammaproteobacteria</taxon>
        <taxon>Oceanospirillales</taxon>
        <taxon>Alcanivoracaceae</taxon>
        <taxon>Isoalcanivorax</taxon>
    </lineage>
</organism>
<proteinExistence type="predicted"/>
<gene>
    <name evidence="3" type="ORF">S7S_08350</name>
</gene>
<dbReference type="STRING" id="391936.S7S_08350"/>
<dbReference type="AlphaFoldDB" id="A0A0B4XIK6"/>